<comment type="caution">
    <text evidence="1">The sequence shown here is derived from an EMBL/GenBank/DDBJ whole genome shotgun (WGS) entry which is preliminary data.</text>
</comment>
<evidence type="ECO:0000313" key="1">
    <source>
        <dbReference type="EMBL" id="MFC4655111.1"/>
    </source>
</evidence>
<dbReference type="Proteomes" id="UP001595962">
    <property type="component" value="Unassembled WGS sequence"/>
</dbReference>
<dbReference type="EMBL" id="JBHSGB010000006">
    <property type="protein sequence ID" value="MFC4655111.1"/>
    <property type="molecule type" value="Genomic_DNA"/>
</dbReference>
<proteinExistence type="predicted"/>
<evidence type="ECO:0000313" key="2">
    <source>
        <dbReference type="Proteomes" id="UP001595962"/>
    </source>
</evidence>
<dbReference type="RefSeq" id="WP_377333421.1">
    <property type="nucleotide sequence ID" value="NZ_JBHSGB010000006.1"/>
</dbReference>
<organism evidence="1 2">
    <name type="scientific">Rheinheimera marina</name>
    <dbReference type="NCBI Taxonomy" id="1774958"/>
    <lineage>
        <taxon>Bacteria</taxon>
        <taxon>Pseudomonadati</taxon>
        <taxon>Pseudomonadota</taxon>
        <taxon>Gammaproteobacteria</taxon>
        <taxon>Chromatiales</taxon>
        <taxon>Chromatiaceae</taxon>
        <taxon>Rheinheimera</taxon>
    </lineage>
</organism>
<protein>
    <submittedName>
        <fullName evidence="1">Uncharacterized protein</fullName>
    </submittedName>
</protein>
<gene>
    <name evidence="1" type="ORF">ACFO3I_08810</name>
</gene>
<name>A0ABV9JLM7_9GAMM</name>
<reference evidence="2" key="1">
    <citation type="journal article" date="2019" name="Int. J. Syst. Evol. Microbiol.">
        <title>The Global Catalogue of Microorganisms (GCM) 10K type strain sequencing project: providing services to taxonomists for standard genome sequencing and annotation.</title>
        <authorList>
            <consortium name="The Broad Institute Genomics Platform"/>
            <consortium name="The Broad Institute Genome Sequencing Center for Infectious Disease"/>
            <person name="Wu L."/>
            <person name="Ma J."/>
        </authorList>
    </citation>
    <scope>NUCLEOTIDE SEQUENCE [LARGE SCALE GENOMIC DNA]</scope>
    <source>
        <strain evidence="2">DT28</strain>
    </source>
</reference>
<keyword evidence="2" id="KW-1185">Reference proteome</keyword>
<accession>A0ABV9JLM7</accession>
<sequence>MLLHKAYQLKLEQRVLWVKAIGVSTVLQTEEYIKAFRETVQPVVHEPWAVVLDMQLWQPSPAQAFTLLQENSVWALARNLKHVEILLPADPILTWQYLKATDAEKPLDLTRHVAANEEEARQSLIQAGFIRL</sequence>